<dbReference type="InterPro" id="IPR036880">
    <property type="entry name" value="Kunitz_BPTI_sf"/>
</dbReference>
<proteinExistence type="predicted"/>
<organism evidence="5 6">
    <name type="scientific">Staurois parvus</name>
    <dbReference type="NCBI Taxonomy" id="386267"/>
    <lineage>
        <taxon>Eukaryota</taxon>
        <taxon>Metazoa</taxon>
        <taxon>Chordata</taxon>
        <taxon>Craniata</taxon>
        <taxon>Vertebrata</taxon>
        <taxon>Euteleostomi</taxon>
        <taxon>Amphibia</taxon>
        <taxon>Batrachia</taxon>
        <taxon>Anura</taxon>
        <taxon>Neobatrachia</taxon>
        <taxon>Ranoidea</taxon>
        <taxon>Ranidae</taxon>
        <taxon>Staurois</taxon>
    </lineage>
</organism>
<keyword evidence="1" id="KW-0646">Protease inhibitor</keyword>
<keyword evidence="2" id="KW-0722">Serine protease inhibitor</keyword>
<reference evidence="5" key="1">
    <citation type="submission" date="2023-05" db="EMBL/GenBank/DDBJ databases">
        <authorList>
            <person name="Stuckert A."/>
        </authorList>
    </citation>
    <scope>NUCLEOTIDE SEQUENCE</scope>
</reference>
<dbReference type="PROSITE" id="PS50279">
    <property type="entry name" value="BPTI_KUNITZ_2"/>
    <property type="match status" value="1"/>
</dbReference>
<accession>A0ABN9CN67</accession>
<feature type="domain" description="BPTI/Kunitz inhibitor" evidence="4">
    <location>
        <begin position="1"/>
        <end position="47"/>
    </location>
</feature>
<dbReference type="InterPro" id="IPR020901">
    <property type="entry name" value="Prtase_inh_Kunz-CS"/>
</dbReference>
<comment type="caution">
    <text evidence="5">The sequence shown here is derived from an EMBL/GenBank/DDBJ whole genome shotgun (WGS) entry which is preliminary data.</text>
</comment>
<sequence>MQEGECKKYTLKWYYNHLVRECRLFVYSGCGGNLNRFDEKEQCELRCVHRKAEGML</sequence>
<dbReference type="PROSITE" id="PS00280">
    <property type="entry name" value="BPTI_KUNITZ_1"/>
    <property type="match status" value="1"/>
</dbReference>
<evidence type="ECO:0000256" key="1">
    <source>
        <dbReference type="ARBA" id="ARBA00022690"/>
    </source>
</evidence>
<dbReference type="PANTHER" id="PTHR10083">
    <property type="entry name" value="KUNITZ-TYPE PROTEASE INHIBITOR-RELATED"/>
    <property type="match status" value="1"/>
</dbReference>
<evidence type="ECO:0000313" key="5">
    <source>
        <dbReference type="EMBL" id="CAI9561566.1"/>
    </source>
</evidence>
<evidence type="ECO:0000313" key="6">
    <source>
        <dbReference type="Proteomes" id="UP001162483"/>
    </source>
</evidence>
<dbReference type="EMBL" id="CATNWA010011324">
    <property type="protein sequence ID" value="CAI9561566.1"/>
    <property type="molecule type" value="Genomic_DNA"/>
</dbReference>
<protein>
    <recommendedName>
        <fullName evidence="4">BPTI/Kunitz inhibitor domain-containing protein</fullName>
    </recommendedName>
</protein>
<dbReference type="SMART" id="SM00131">
    <property type="entry name" value="KU"/>
    <property type="match status" value="1"/>
</dbReference>
<evidence type="ECO:0000256" key="3">
    <source>
        <dbReference type="ARBA" id="ARBA00023157"/>
    </source>
</evidence>
<gene>
    <name evidence="5" type="ORF">SPARVUS_LOCUS5453221</name>
</gene>
<keyword evidence="3" id="KW-1015">Disulfide bond</keyword>
<evidence type="ECO:0000256" key="2">
    <source>
        <dbReference type="ARBA" id="ARBA00022900"/>
    </source>
</evidence>
<dbReference type="InterPro" id="IPR050098">
    <property type="entry name" value="TFPI/VKTCI-like"/>
</dbReference>
<dbReference type="SUPFAM" id="SSF57362">
    <property type="entry name" value="BPTI-like"/>
    <property type="match status" value="1"/>
</dbReference>
<dbReference type="PANTHER" id="PTHR10083:SF328">
    <property type="entry name" value="TISSUE FACTOR PATHWAY INHIBITOR"/>
    <property type="match status" value="1"/>
</dbReference>
<dbReference type="Proteomes" id="UP001162483">
    <property type="component" value="Unassembled WGS sequence"/>
</dbReference>
<dbReference type="InterPro" id="IPR002223">
    <property type="entry name" value="Kunitz_BPTI"/>
</dbReference>
<dbReference type="PRINTS" id="PR00759">
    <property type="entry name" value="BASICPTASE"/>
</dbReference>
<dbReference type="Gene3D" id="4.10.410.10">
    <property type="entry name" value="Pancreatic trypsin inhibitor Kunitz domain"/>
    <property type="match status" value="1"/>
</dbReference>
<dbReference type="Pfam" id="PF00014">
    <property type="entry name" value="Kunitz_BPTI"/>
    <property type="match status" value="1"/>
</dbReference>
<name>A0ABN9CN67_9NEOB</name>
<evidence type="ECO:0000259" key="4">
    <source>
        <dbReference type="PROSITE" id="PS50279"/>
    </source>
</evidence>
<keyword evidence="6" id="KW-1185">Reference proteome</keyword>